<sequence length="143" mass="16050">MSDRSNVRKVGLVKSTEDSPPGRFVSSGTNVECNCACTPGYKVICRKGFGTVELSEDRLMCPVCYTSDELVPVTVGFMECQYRFFGIKETGEQFTSEWTEVAKEDAYQQFLPDKQTTWKRLIIESADMHDSDKCTGKGQKSDT</sequence>
<dbReference type="OrthoDB" id="428577at2759"/>
<proteinExistence type="predicted"/>
<dbReference type="AlphaFoldDB" id="A0A9P6R228"/>
<dbReference type="EMBL" id="JAAAIN010000785">
    <property type="protein sequence ID" value="KAG0310870.1"/>
    <property type="molecule type" value="Genomic_DNA"/>
</dbReference>
<keyword evidence="3" id="KW-1185">Reference proteome</keyword>
<evidence type="ECO:0000313" key="2">
    <source>
        <dbReference type="EMBL" id="KAG0310870.1"/>
    </source>
</evidence>
<name>A0A9P6R228_9FUNG</name>
<comment type="caution">
    <text evidence="2">The sequence shown here is derived from an EMBL/GenBank/DDBJ whole genome shotgun (WGS) entry which is preliminary data.</text>
</comment>
<evidence type="ECO:0000313" key="3">
    <source>
        <dbReference type="Proteomes" id="UP000823405"/>
    </source>
</evidence>
<gene>
    <name evidence="2" type="ORF">BGZ97_012255</name>
</gene>
<feature type="region of interest" description="Disordered" evidence="1">
    <location>
        <begin position="1"/>
        <end position="21"/>
    </location>
</feature>
<dbReference type="Proteomes" id="UP000823405">
    <property type="component" value="Unassembled WGS sequence"/>
</dbReference>
<accession>A0A9P6R228</accession>
<organism evidence="2 3">
    <name type="scientific">Linnemannia gamsii</name>
    <dbReference type="NCBI Taxonomy" id="64522"/>
    <lineage>
        <taxon>Eukaryota</taxon>
        <taxon>Fungi</taxon>
        <taxon>Fungi incertae sedis</taxon>
        <taxon>Mucoromycota</taxon>
        <taxon>Mortierellomycotina</taxon>
        <taxon>Mortierellomycetes</taxon>
        <taxon>Mortierellales</taxon>
        <taxon>Mortierellaceae</taxon>
        <taxon>Linnemannia</taxon>
    </lineage>
</organism>
<reference evidence="2" key="1">
    <citation type="journal article" date="2020" name="Fungal Divers.">
        <title>Resolving the Mortierellaceae phylogeny through synthesis of multi-gene phylogenetics and phylogenomics.</title>
        <authorList>
            <person name="Vandepol N."/>
            <person name="Liber J."/>
            <person name="Desiro A."/>
            <person name="Na H."/>
            <person name="Kennedy M."/>
            <person name="Barry K."/>
            <person name="Grigoriev I.V."/>
            <person name="Miller A.N."/>
            <person name="O'Donnell K."/>
            <person name="Stajich J.E."/>
            <person name="Bonito G."/>
        </authorList>
    </citation>
    <scope>NUCLEOTIDE SEQUENCE</scope>
    <source>
        <strain evidence="2">NVP60</strain>
    </source>
</reference>
<protein>
    <submittedName>
        <fullName evidence="2">Uncharacterized protein</fullName>
    </submittedName>
</protein>
<evidence type="ECO:0000256" key="1">
    <source>
        <dbReference type="SAM" id="MobiDB-lite"/>
    </source>
</evidence>